<evidence type="ECO:0000313" key="2">
    <source>
        <dbReference type="EMBL" id="KAK9031537.1"/>
    </source>
</evidence>
<feature type="chain" id="PRO_5045791004" evidence="1">
    <location>
        <begin position="21"/>
        <end position="136"/>
    </location>
</feature>
<accession>A0ABR2T2V3</accession>
<dbReference type="EMBL" id="JBBPBN010000009">
    <property type="protein sequence ID" value="KAK9031537.1"/>
    <property type="molecule type" value="Genomic_DNA"/>
</dbReference>
<proteinExistence type="predicted"/>
<dbReference type="Proteomes" id="UP001396334">
    <property type="component" value="Unassembled WGS sequence"/>
</dbReference>
<keyword evidence="1" id="KW-0732">Signal</keyword>
<evidence type="ECO:0000313" key="3">
    <source>
        <dbReference type="Proteomes" id="UP001396334"/>
    </source>
</evidence>
<reference evidence="2 3" key="1">
    <citation type="journal article" date="2024" name="G3 (Bethesda)">
        <title>Genome assembly of Hibiscus sabdariffa L. provides insights into metabolisms of medicinal natural products.</title>
        <authorList>
            <person name="Kim T."/>
        </authorList>
    </citation>
    <scope>NUCLEOTIDE SEQUENCE [LARGE SCALE GENOMIC DNA]</scope>
    <source>
        <strain evidence="2">TK-2024</strain>
        <tissue evidence="2">Old leaves</tissue>
    </source>
</reference>
<comment type="caution">
    <text evidence="2">The sequence shown here is derived from an EMBL/GenBank/DDBJ whole genome shotgun (WGS) entry which is preliminary data.</text>
</comment>
<keyword evidence="3" id="KW-1185">Reference proteome</keyword>
<feature type="signal peptide" evidence="1">
    <location>
        <begin position="1"/>
        <end position="20"/>
    </location>
</feature>
<organism evidence="2 3">
    <name type="scientific">Hibiscus sabdariffa</name>
    <name type="common">roselle</name>
    <dbReference type="NCBI Taxonomy" id="183260"/>
    <lineage>
        <taxon>Eukaryota</taxon>
        <taxon>Viridiplantae</taxon>
        <taxon>Streptophyta</taxon>
        <taxon>Embryophyta</taxon>
        <taxon>Tracheophyta</taxon>
        <taxon>Spermatophyta</taxon>
        <taxon>Magnoliopsida</taxon>
        <taxon>eudicotyledons</taxon>
        <taxon>Gunneridae</taxon>
        <taxon>Pentapetalae</taxon>
        <taxon>rosids</taxon>
        <taxon>malvids</taxon>
        <taxon>Malvales</taxon>
        <taxon>Malvaceae</taxon>
        <taxon>Malvoideae</taxon>
        <taxon>Hibiscus</taxon>
    </lineage>
</organism>
<evidence type="ECO:0000256" key="1">
    <source>
        <dbReference type="SAM" id="SignalP"/>
    </source>
</evidence>
<gene>
    <name evidence="2" type="ORF">V6N11_055833</name>
</gene>
<sequence length="136" mass="14163">MAFGSQQLTAWLIHLPKVLSASLSFLNRYSAWFSNIWILAEACWFHKVGSGRGRTIQATHGEVVRGGGGRGGDGEAARGEEADFVEAALGEATLGEATLGEGTRGEAGYALVQPPPGFSRYSGGKGIGIRGLGIKG</sequence>
<name>A0ABR2T2V3_9ROSI</name>
<protein>
    <submittedName>
        <fullName evidence="2">Uncharacterized protein</fullName>
    </submittedName>
</protein>